<dbReference type="Pfam" id="PF00246">
    <property type="entry name" value="Peptidase_M14"/>
    <property type="match status" value="1"/>
</dbReference>
<dbReference type="Pfam" id="PF18027">
    <property type="entry name" value="Pepdidase_M14_N"/>
    <property type="match status" value="1"/>
</dbReference>
<evidence type="ECO:0000256" key="1">
    <source>
        <dbReference type="ARBA" id="ARBA00001947"/>
    </source>
</evidence>
<dbReference type="Proteomes" id="UP000191418">
    <property type="component" value="Unassembled WGS sequence"/>
</dbReference>
<evidence type="ECO:0000256" key="2">
    <source>
        <dbReference type="PROSITE-ProRule" id="PRU01379"/>
    </source>
</evidence>
<feature type="domain" description="Peptidase M14" evidence="3">
    <location>
        <begin position="104"/>
        <end position="374"/>
    </location>
</feature>
<comment type="caution">
    <text evidence="4">The sequence shown here is derived from an EMBL/GenBank/DDBJ whole genome shotgun (WGS) entry which is preliminary data.</text>
</comment>
<dbReference type="SUPFAM" id="SSF53187">
    <property type="entry name" value="Zn-dependent exopeptidases"/>
    <property type="match status" value="1"/>
</dbReference>
<comment type="similarity">
    <text evidence="2">Belongs to the peptidase M14 family.</text>
</comment>
<proteinExistence type="inferred from homology"/>
<comment type="cofactor">
    <cofactor evidence="1">
        <name>Zn(2+)</name>
        <dbReference type="ChEBI" id="CHEBI:29105"/>
    </cofactor>
</comment>
<feature type="active site" description="Proton donor/acceptor" evidence="2">
    <location>
        <position position="335"/>
    </location>
</feature>
<dbReference type="GO" id="GO:0006508">
    <property type="term" value="P:proteolysis"/>
    <property type="evidence" value="ECO:0007669"/>
    <property type="project" value="InterPro"/>
</dbReference>
<evidence type="ECO:0000313" key="4">
    <source>
        <dbReference type="EMBL" id="OPX54474.1"/>
    </source>
</evidence>
<dbReference type="GO" id="GO:0008270">
    <property type="term" value="F:zinc ion binding"/>
    <property type="evidence" value="ECO:0007669"/>
    <property type="project" value="InterPro"/>
</dbReference>
<dbReference type="Gene3D" id="2.60.40.3120">
    <property type="match status" value="1"/>
</dbReference>
<dbReference type="Gene3D" id="3.40.630.10">
    <property type="entry name" value="Zn peptidases"/>
    <property type="match status" value="1"/>
</dbReference>
<dbReference type="SMART" id="SM00631">
    <property type="entry name" value="Zn_pept"/>
    <property type="match status" value="1"/>
</dbReference>
<gene>
    <name evidence="4" type="ORF">BTE48_14210</name>
</gene>
<dbReference type="PANTHER" id="PTHR12756">
    <property type="entry name" value="CYTOSOLIC CARBOXYPEPTIDASE"/>
    <property type="match status" value="1"/>
</dbReference>
<dbReference type="InterPro" id="IPR000834">
    <property type="entry name" value="Peptidase_M14"/>
</dbReference>
<accession>A0A1V4T3G1</accession>
<dbReference type="GO" id="GO:0004181">
    <property type="term" value="F:metallocarboxypeptidase activity"/>
    <property type="evidence" value="ECO:0007669"/>
    <property type="project" value="InterPro"/>
</dbReference>
<dbReference type="EMBL" id="MTSM01000025">
    <property type="protein sequence ID" value="OPX54474.1"/>
    <property type="molecule type" value="Genomic_DNA"/>
</dbReference>
<organism evidence="4 5">
    <name type="scientific">Oceanospirillum multiglobuliferum</name>
    <dbReference type="NCBI Taxonomy" id="64969"/>
    <lineage>
        <taxon>Bacteria</taxon>
        <taxon>Pseudomonadati</taxon>
        <taxon>Pseudomonadota</taxon>
        <taxon>Gammaproteobacteria</taxon>
        <taxon>Oceanospirillales</taxon>
        <taxon>Oceanospirillaceae</taxon>
        <taxon>Oceanospirillum</taxon>
    </lineage>
</organism>
<keyword evidence="5" id="KW-1185">Reference proteome</keyword>
<dbReference type="InterPro" id="IPR040626">
    <property type="entry name" value="Pepdidase_M14_N"/>
</dbReference>
<dbReference type="STRING" id="64969.SAMN02745127_02779"/>
<dbReference type="PANTHER" id="PTHR12756:SF11">
    <property type="entry name" value="CYTOSOLIC CARBOXYPEPTIDASE 1"/>
    <property type="match status" value="1"/>
</dbReference>
<dbReference type="AlphaFoldDB" id="A0A1V4T3G1"/>
<evidence type="ECO:0000259" key="3">
    <source>
        <dbReference type="PROSITE" id="PS52035"/>
    </source>
</evidence>
<protein>
    <recommendedName>
        <fullName evidence="3">Peptidase M14 domain-containing protein</fullName>
    </recommendedName>
</protein>
<name>A0A1V4T3G1_9GAMM</name>
<reference evidence="4 5" key="1">
    <citation type="submission" date="2017-01" db="EMBL/GenBank/DDBJ databases">
        <title>Genome Sequencing of a Marine Spirillum, Oceanospirillum multiglobuliferum ATCC 33336, from Japan.</title>
        <authorList>
            <person name="Carney J.G."/>
            <person name="Trachtenberg A.M."/>
            <person name="Rheaume B.A."/>
            <person name="Linnane J.D."/>
            <person name="Pitts N.L."/>
            <person name="Mykles D.L."/>
            <person name="Maclea K.S."/>
        </authorList>
    </citation>
    <scope>NUCLEOTIDE SEQUENCE [LARGE SCALE GENOMIC DNA]</scope>
    <source>
        <strain evidence="4 5">ATCC 33336</strain>
    </source>
</reference>
<dbReference type="InterPro" id="IPR050821">
    <property type="entry name" value="Cytosolic_carboxypeptidase"/>
</dbReference>
<dbReference type="OrthoDB" id="5490902at2"/>
<evidence type="ECO:0000313" key="5">
    <source>
        <dbReference type="Proteomes" id="UP000191418"/>
    </source>
</evidence>
<dbReference type="PROSITE" id="PS52035">
    <property type="entry name" value="PEPTIDASE_M14"/>
    <property type="match status" value="1"/>
</dbReference>
<sequence length="380" mass="43087">MKISAAFDSGNIEVLDQTNPHDIQLAIRPDHQSNFYQWFHFRVQGAADQSLVLRITNAAQAAYPDGWEDYQAVASYDRQDWFRVPTSFEEGELLIQHSPEQNSVYYAYFAPYSFERHLDLIAFAQQSPLCQVFDLGATLDGRDLNLLQIGQDDSNKKKIWVTARQHPGESMAEWCAEGLISRLLDENDALCKQLLDQVVFYIVPNMNPDGAIRGHLRTNACGANLNREWLEPSLERSPEVFHVRAAMSQIGVDLFLDLHGDEALPCNFIAGQEGAPHLSDQVLQEELHFKQQLAAINPDFQLERGYPVGKFGAEAYTVAGFWVGREFNCPSMTLEMPFKDYDLRPDHYAGWSAERSIQLGESLLFPIAQWLRSTSPTVNE</sequence>
<dbReference type="CDD" id="cd06234">
    <property type="entry name" value="M14_PaCCP-like"/>
    <property type="match status" value="1"/>
</dbReference>